<organism evidence="1 2">
    <name type="scientific">Acaulospora colombiana</name>
    <dbReference type="NCBI Taxonomy" id="27376"/>
    <lineage>
        <taxon>Eukaryota</taxon>
        <taxon>Fungi</taxon>
        <taxon>Fungi incertae sedis</taxon>
        <taxon>Mucoromycota</taxon>
        <taxon>Glomeromycotina</taxon>
        <taxon>Glomeromycetes</taxon>
        <taxon>Diversisporales</taxon>
        <taxon>Acaulosporaceae</taxon>
        <taxon>Acaulospora</taxon>
    </lineage>
</organism>
<dbReference type="EMBL" id="CAJVPT010004918">
    <property type="protein sequence ID" value="CAG8513848.1"/>
    <property type="molecule type" value="Genomic_DNA"/>
</dbReference>
<name>A0ACA9L7K7_9GLOM</name>
<accession>A0ACA9L7K7</accession>
<keyword evidence="2" id="KW-1185">Reference proteome</keyword>
<evidence type="ECO:0000313" key="1">
    <source>
        <dbReference type="EMBL" id="CAG8513848.1"/>
    </source>
</evidence>
<dbReference type="Proteomes" id="UP000789525">
    <property type="component" value="Unassembled WGS sequence"/>
</dbReference>
<feature type="non-terminal residue" evidence="1">
    <location>
        <position position="346"/>
    </location>
</feature>
<comment type="caution">
    <text evidence="1">The sequence shown here is derived from an EMBL/GenBank/DDBJ whole genome shotgun (WGS) entry which is preliminary data.</text>
</comment>
<gene>
    <name evidence="1" type="ORF">ACOLOM_LOCUS3341</name>
</gene>
<protein>
    <submittedName>
        <fullName evidence="1">12920_t:CDS:1</fullName>
    </submittedName>
</protein>
<proteinExistence type="predicted"/>
<reference evidence="1" key="1">
    <citation type="submission" date="2021-06" db="EMBL/GenBank/DDBJ databases">
        <authorList>
            <person name="Kallberg Y."/>
            <person name="Tangrot J."/>
            <person name="Rosling A."/>
        </authorList>
    </citation>
    <scope>NUCLEOTIDE SEQUENCE</scope>
    <source>
        <strain evidence="1">CL356</strain>
    </source>
</reference>
<evidence type="ECO:0000313" key="2">
    <source>
        <dbReference type="Proteomes" id="UP000789525"/>
    </source>
</evidence>
<sequence length="346" mass="38959">MAAVPVECSSEFPPGYGDFNIQSSDNVVFSFPRGVLSHALPMFKDMFAFGDAETSENQIPLIISENATTINQLLLYLDPLKDPAELTAETVHPKFKSKTSNANSVFARFSYHYQQVFDVCCVWEVAIKYQVPGMQQRFEKMVIGKDRNLQGLFAQEPMLVLSVAEKFNLSKIGDITMSFVARAPQDRVFTTKYPLTPLTVMQIMELRTERGRLLSEKFQGYLKDKSVSVKYGGSHPKHHDIFYENSESSDDCLYDGQAEGAQRTRLGIHVALRMYLEPSWSAVVLEVASMPQKCSTCQSTLLEDLSSGLHNPEGMQEGNEANLQKEYNFNRLKKEILSLEALPIPL</sequence>